<dbReference type="OrthoDB" id="3258243at2"/>
<dbReference type="InterPro" id="IPR000843">
    <property type="entry name" value="HTH_LacI"/>
</dbReference>
<dbReference type="InterPro" id="IPR028082">
    <property type="entry name" value="Peripla_BP_I"/>
</dbReference>
<sequence length="330" mass="35791">MTKVTIRDVATAAGVSPATVSRALSQPGRVTLETAERIRRIADELGYRSRDVAVDPLERRLVGEIAVLVPNLSYPIFADYMHGMQRLCDGRGYAVSVNATGDRGDAERDLIARCLKRADGLVLVASRVPDTVIRKAAQTKPVVVINRLVRGVQSVIVDDRASVEEAVLELKRLGHRSITYAPGPASSWQNGLRWQGLLTVCQREGVKLRRVECSYTERGVDEETFERFAQRPTDAIVAYNDGLAVSFMRLLEGHGLNVPGDVSVIGFDDTMEGRMSSPKLATIGVDRDAVGLLAAGNLLDRVLHIADAGTAPEVLHSRFMPAGSIGPVRA</sequence>
<dbReference type="EMBL" id="WHZY01000007">
    <property type="protein sequence ID" value="NEG78529.1"/>
    <property type="molecule type" value="Genomic_DNA"/>
</dbReference>
<reference evidence="5 6" key="1">
    <citation type="submission" date="2019-10" db="EMBL/GenBank/DDBJ databases">
        <title>Bifidobacterium from non-human primates.</title>
        <authorList>
            <person name="Modesto M."/>
        </authorList>
    </citation>
    <scope>NUCLEOTIDE SEQUENCE [LARGE SCALE GENOMIC DNA]</scope>
    <source>
        <strain evidence="5 6">TREC</strain>
    </source>
</reference>
<protein>
    <submittedName>
        <fullName evidence="5">LacI family DNA-binding transcriptional regulator</fullName>
    </submittedName>
</protein>
<dbReference type="PROSITE" id="PS00356">
    <property type="entry name" value="HTH_LACI_1"/>
    <property type="match status" value="1"/>
</dbReference>
<gene>
    <name evidence="5" type="ORF">GFD22_06020</name>
</gene>
<keyword evidence="2 5" id="KW-0238">DNA-binding</keyword>
<dbReference type="GO" id="GO:0000976">
    <property type="term" value="F:transcription cis-regulatory region binding"/>
    <property type="evidence" value="ECO:0007669"/>
    <property type="project" value="TreeGrafter"/>
</dbReference>
<dbReference type="SUPFAM" id="SSF53822">
    <property type="entry name" value="Periplasmic binding protein-like I"/>
    <property type="match status" value="1"/>
</dbReference>
<proteinExistence type="predicted"/>
<keyword evidence="1" id="KW-0805">Transcription regulation</keyword>
<comment type="caution">
    <text evidence="5">The sequence shown here is derived from an EMBL/GenBank/DDBJ whole genome shotgun (WGS) entry which is preliminary data.</text>
</comment>
<evidence type="ECO:0000259" key="4">
    <source>
        <dbReference type="PROSITE" id="PS50932"/>
    </source>
</evidence>
<evidence type="ECO:0000256" key="2">
    <source>
        <dbReference type="ARBA" id="ARBA00023125"/>
    </source>
</evidence>
<feature type="domain" description="HTH lacI-type" evidence="4">
    <location>
        <begin position="4"/>
        <end position="63"/>
    </location>
</feature>
<dbReference type="PANTHER" id="PTHR30146:SF109">
    <property type="entry name" value="HTH-TYPE TRANSCRIPTIONAL REGULATOR GALS"/>
    <property type="match status" value="1"/>
</dbReference>
<name>A0A7K3TIK6_9BIFI</name>
<dbReference type="InterPro" id="IPR010982">
    <property type="entry name" value="Lambda_DNA-bd_dom_sf"/>
</dbReference>
<dbReference type="RefSeq" id="WP_152350223.1">
    <property type="nucleotide sequence ID" value="NZ_WBSN01000006.1"/>
</dbReference>
<dbReference type="PANTHER" id="PTHR30146">
    <property type="entry name" value="LACI-RELATED TRANSCRIPTIONAL REPRESSOR"/>
    <property type="match status" value="1"/>
</dbReference>
<dbReference type="GO" id="GO:0003700">
    <property type="term" value="F:DNA-binding transcription factor activity"/>
    <property type="evidence" value="ECO:0007669"/>
    <property type="project" value="TreeGrafter"/>
</dbReference>
<keyword evidence="6" id="KW-1185">Reference proteome</keyword>
<organism evidence="5 6">
    <name type="scientific">Bifidobacterium avesanii</name>
    <dbReference type="NCBI Taxonomy" id="1798157"/>
    <lineage>
        <taxon>Bacteria</taxon>
        <taxon>Bacillati</taxon>
        <taxon>Actinomycetota</taxon>
        <taxon>Actinomycetes</taxon>
        <taxon>Bifidobacteriales</taxon>
        <taxon>Bifidobacteriaceae</taxon>
        <taxon>Bifidobacterium</taxon>
    </lineage>
</organism>
<dbReference type="Gene3D" id="1.10.260.40">
    <property type="entry name" value="lambda repressor-like DNA-binding domains"/>
    <property type="match status" value="1"/>
</dbReference>
<dbReference type="SMART" id="SM00354">
    <property type="entry name" value="HTH_LACI"/>
    <property type="match status" value="1"/>
</dbReference>
<dbReference type="InterPro" id="IPR046335">
    <property type="entry name" value="LacI/GalR-like_sensor"/>
</dbReference>
<dbReference type="CDD" id="cd01392">
    <property type="entry name" value="HTH_LacI"/>
    <property type="match status" value="1"/>
</dbReference>
<evidence type="ECO:0000256" key="3">
    <source>
        <dbReference type="ARBA" id="ARBA00023163"/>
    </source>
</evidence>
<dbReference type="Gene3D" id="3.40.50.2300">
    <property type="match status" value="2"/>
</dbReference>
<evidence type="ECO:0000313" key="5">
    <source>
        <dbReference type="EMBL" id="NEG78529.1"/>
    </source>
</evidence>
<dbReference type="Proteomes" id="UP000469763">
    <property type="component" value="Unassembled WGS sequence"/>
</dbReference>
<dbReference type="Pfam" id="PF00356">
    <property type="entry name" value="LacI"/>
    <property type="match status" value="1"/>
</dbReference>
<dbReference type="SUPFAM" id="SSF47413">
    <property type="entry name" value="lambda repressor-like DNA-binding domains"/>
    <property type="match status" value="1"/>
</dbReference>
<evidence type="ECO:0000256" key="1">
    <source>
        <dbReference type="ARBA" id="ARBA00023015"/>
    </source>
</evidence>
<dbReference type="CDD" id="cd06267">
    <property type="entry name" value="PBP1_LacI_sugar_binding-like"/>
    <property type="match status" value="1"/>
</dbReference>
<dbReference type="Pfam" id="PF13377">
    <property type="entry name" value="Peripla_BP_3"/>
    <property type="match status" value="1"/>
</dbReference>
<dbReference type="PROSITE" id="PS50932">
    <property type="entry name" value="HTH_LACI_2"/>
    <property type="match status" value="1"/>
</dbReference>
<dbReference type="AlphaFoldDB" id="A0A7K3TIK6"/>
<keyword evidence="3" id="KW-0804">Transcription</keyword>
<accession>A0A7K3TIK6</accession>
<evidence type="ECO:0000313" key="6">
    <source>
        <dbReference type="Proteomes" id="UP000469763"/>
    </source>
</evidence>